<keyword evidence="6" id="KW-0238">DNA-binding</keyword>
<proteinExistence type="predicted"/>
<dbReference type="PANTHER" id="PTHR13989:SF33">
    <property type="entry name" value="CST COMPLEX SUBUNIT STN1"/>
    <property type="match status" value="1"/>
</dbReference>
<accession>A0ABP0UP14</accession>
<dbReference type="InterPro" id="IPR012340">
    <property type="entry name" value="NA-bd_OB-fold"/>
</dbReference>
<evidence type="ECO:0000259" key="9">
    <source>
        <dbReference type="Pfam" id="PF01336"/>
    </source>
</evidence>
<evidence type="ECO:0000256" key="2">
    <source>
        <dbReference type="ARBA" id="ARBA00004574"/>
    </source>
</evidence>
<evidence type="ECO:0000256" key="3">
    <source>
        <dbReference type="ARBA" id="ARBA00017411"/>
    </source>
</evidence>
<dbReference type="Proteomes" id="UP001497512">
    <property type="component" value="Chromosome 5"/>
</dbReference>
<keyword evidence="5" id="KW-0779">Telomere</keyword>
<keyword evidence="7" id="KW-0539">Nucleus</keyword>
<comment type="subcellular location">
    <subcellularLocation>
        <location evidence="2">Chromosome</location>
        <location evidence="2">Telomere</location>
    </subcellularLocation>
    <subcellularLocation>
        <location evidence="1">Nucleus</location>
    </subcellularLocation>
</comment>
<gene>
    <name evidence="10" type="ORF">CSSPTR1EN2_LOCUS17684</name>
</gene>
<reference evidence="10" key="1">
    <citation type="submission" date="2024-02" db="EMBL/GenBank/DDBJ databases">
        <authorList>
            <consortium name="ELIXIR-Norway"/>
            <consortium name="Elixir Norway"/>
        </authorList>
    </citation>
    <scope>NUCLEOTIDE SEQUENCE</scope>
</reference>
<sequence length="178" mass="20547">MAMLVSEPVMRPVREWGLDPMYFSHVRLLAFDLLAVRPLPHMPGRFVRRGRPLRKVEVLGVVVSTDQKERYIRFTLDDGTACVPCVLWMNHSRLQVSNPKRLELELQNELTMSLMRQVKLGQPLRVQGRLTVFNNQIQITVSSLQGERDPNAEVLHWMECMRLASHCYDLKPPSQSNG</sequence>
<dbReference type="InterPro" id="IPR040260">
    <property type="entry name" value="RFA2-like"/>
</dbReference>
<evidence type="ECO:0000256" key="4">
    <source>
        <dbReference type="ARBA" id="ARBA00022454"/>
    </source>
</evidence>
<dbReference type="InterPro" id="IPR004365">
    <property type="entry name" value="NA-bd_OB_tRNA"/>
</dbReference>
<dbReference type="PANTHER" id="PTHR13989">
    <property type="entry name" value="REPLICATION PROTEIN A-RELATED"/>
    <property type="match status" value="1"/>
</dbReference>
<feature type="domain" description="OB" evidence="9">
    <location>
        <begin position="56"/>
        <end position="144"/>
    </location>
</feature>
<protein>
    <recommendedName>
        <fullName evidence="3">CST complex subunit STN1</fullName>
    </recommendedName>
    <alternativeName>
        <fullName evidence="8">Suppressor of cdc thirteen homolog</fullName>
    </alternativeName>
</protein>
<name>A0ABP0UP14_9BRYO</name>
<keyword evidence="4" id="KW-0158">Chromosome</keyword>
<evidence type="ECO:0000256" key="6">
    <source>
        <dbReference type="ARBA" id="ARBA00023125"/>
    </source>
</evidence>
<dbReference type="Gene3D" id="2.40.50.140">
    <property type="entry name" value="Nucleic acid-binding proteins"/>
    <property type="match status" value="1"/>
</dbReference>
<evidence type="ECO:0000256" key="7">
    <source>
        <dbReference type="ARBA" id="ARBA00023242"/>
    </source>
</evidence>
<dbReference type="Pfam" id="PF01336">
    <property type="entry name" value="tRNA_anti-codon"/>
    <property type="match status" value="1"/>
</dbReference>
<evidence type="ECO:0000313" key="10">
    <source>
        <dbReference type="EMBL" id="CAK9225570.1"/>
    </source>
</evidence>
<evidence type="ECO:0000313" key="11">
    <source>
        <dbReference type="Proteomes" id="UP001497512"/>
    </source>
</evidence>
<evidence type="ECO:0000256" key="5">
    <source>
        <dbReference type="ARBA" id="ARBA00022895"/>
    </source>
</evidence>
<dbReference type="EMBL" id="OZ019897">
    <property type="protein sequence ID" value="CAK9225570.1"/>
    <property type="molecule type" value="Genomic_DNA"/>
</dbReference>
<dbReference type="SUPFAM" id="SSF50249">
    <property type="entry name" value="Nucleic acid-binding proteins"/>
    <property type="match status" value="1"/>
</dbReference>
<evidence type="ECO:0000256" key="1">
    <source>
        <dbReference type="ARBA" id="ARBA00004123"/>
    </source>
</evidence>
<evidence type="ECO:0000256" key="8">
    <source>
        <dbReference type="ARBA" id="ARBA00030039"/>
    </source>
</evidence>
<organism evidence="10 11">
    <name type="scientific">Sphagnum troendelagicum</name>
    <dbReference type="NCBI Taxonomy" id="128251"/>
    <lineage>
        <taxon>Eukaryota</taxon>
        <taxon>Viridiplantae</taxon>
        <taxon>Streptophyta</taxon>
        <taxon>Embryophyta</taxon>
        <taxon>Bryophyta</taxon>
        <taxon>Sphagnophytina</taxon>
        <taxon>Sphagnopsida</taxon>
        <taxon>Sphagnales</taxon>
        <taxon>Sphagnaceae</taxon>
        <taxon>Sphagnum</taxon>
    </lineage>
</organism>
<keyword evidence="11" id="KW-1185">Reference proteome</keyword>